<keyword evidence="1" id="KW-1133">Transmembrane helix</keyword>
<evidence type="ECO:0000256" key="1">
    <source>
        <dbReference type="SAM" id="Phobius"/>
    </source>
</evidence>
<proteinExistence type="predicted"/>
<feature type="transmembrane region" description="Helical" evidence="1">
    <location>
        <begin position="33"/>
        <end position="51"/>
    </location>
</feature>
<evidence type="ECO:0000313" key="2">
    <source>
        <dbReference type="EMBL" id="KAF2125665.1"/>
    </source>
</evidence>
<keyword evidence="3" id="KW-1185">Reference proteome</keyword>
<dbReference type="AlphaFoldDB" id="A0A6A6A3B0"/>
<dbReference type="Proteomes" id="UP000799771">
    <property type="component" value="Unassembled WGS sequence"/>
</dbReference>
<dbReference type="RefSeq" id="XP_033520057.1">
    <property type="nucleotide sequence ID" value="XM_033665221.1"/>
</dbReference>
<dbReference type="EMBL" id="ML977515">
    <property type="protein sequence ID" value="KAF2125665.1"/>
    <property type="molecule type" value="Genomic_DNA"/>
</dbReference>
<organism evidence="2 3">
    <name type="scientific">Dothidotthia symphoricarpi CBS 119687</name>
    <dbReference type="NCBI Taxonomy" id="1392245"/>
    <lineage>
        <taxon>Eukaryota</taxon>
        <taxon>Fungi</taxon>
        <taxon>Dikarya</taxon>
        <taxon>Ascomycota</taxon>
        <taxon>Pezizomycotina</taxon>
        <taxon>Dothideomycetes</taxon>
        <taxon>Pleosporomycetidae</taxon>
        <taxon>Pleosporales</taxon>
        <taxon>Dothidotthiaceae</taxon>
        <taxon>Dothidotthia</taxon>
    </lineage>
</organism>
<feature type="transmembrane region" description="Helical" evidence="1">
    <location>
        <begin position="276"/>
        <end position="292"/>
    </location>
</feature>
<gene>
    <name evidence="2" type="ORF">P153DRAFT_323716</name>
</gene>
<name>A0A6A6A3B0_9PLEO</name>
<accession>A0A6A6A3B0</accession>
<dbReference type="OrthoDB" id="5394254at2759"/>
<feature type="transmembrane region" description="Helical" evidence="1">
    <location>
        <begin position="304"/>
        <end position="326"/>
    </location>
</feature>
<keyword evidence="1" id="KW-0472">Membrane</keyword>
<feature type="transmembrane region" description="Helical" evidence="1">
    <location>
        <begin position="166"/>
        <end position="189"/>
    </location>
</feature>
<reference evidence="2" key="1">
    <citation type="journal article" date="2020" name="Stud. Mycol.">
        <title>101 Dothideomycetes genomes: a test case for predicting lifestyles and emergence of pathogens.</title>
        <authorList>
            <person name="Haridas S."/>
            <person name="Albert R."/>
            <person name="Binder M."/>
            <person name="Bloem J."/>
            <person name="Labutti K."/>
            <person name="Salamov A."/>
            <person name="Andreopoulos B."/>
            <person name="Baker S."/>
            <person name="Barry K."/>
            <person name="Bills G."/>
            <person name="Bluhm B."/>
            <person name="Cannon C."/>
            <person name="Castanera R."/>
            <person name="Culley D."/>
            <person name="Daum C."/>
            <person name="Ezra D."/>
            <person name="Gonzalez J."/>
            <person name="Henrissat B."/>
            <person name="Kuo A."/>
            <person name="Liang C."/>
            <person name="Lipzen A."/>
            <person name="Lutzoni F."/>
            <person name="Magnuson J."/>
            <person name="Mondo S."/>
            <person name="Nolan M."/>
            <person name="Ohm R."/>
            <person name="Pangilinan J."/>
            <person name="Park H.-J."/>
            <person name="Ramirez L."/>
            <person name="Alfaro M."/>
            <person name="Sun H."/>
            <person name="Tritt A."/>
            <person name="Yoshinaga Y."/>
            <person name="Zwiers L.-H."/>
            <person name="Turgeon B."/>
            <person name="Goodwin S."/>
            <person name="Spatafora J."/>
            <person name="Crous P."/>
            <person name="Grigoriev I."/>
        </authorList>
    </citation>
    <scope>NUCLEOTIDE SEQUENCE</scope>
    <source>
        <strain evidence="2">CBS 119687</strain>
    </source>
</reference>
<sequence>MASPRLIDRAEPAVVTHTHAPVRRSRLPAALRIPILVVLNMGINTALWSFVSNFLSPELGAVSKVPHETDNWSLYSPGARVAMRVLTLWMQWYFNYDFYDVAALSVLTQAPYAYLLNTYYEISTLTVAAHMNIEVLSMAIPTFLLRPRAAIHDRRAPLRNRYLLDSAQVQLSTSLLAMGVYGVVFWAGLQTGLLNVFLVRFFDIPTLEAAYNETPLSICSKIFTAGFAAKSFLLNPSMAAQSPTATPVEVFDPASATFTQTVKHNFWFFSRRTRTLIQQTLVLNAFVFLNLVQRLMTLDGTEYIGAAGYASVWVAANSIIAAWYAWVGNTSVDYEPL</sequence>
<keyword evidence="1" id="KW-0812">Transmembrane</keyword>
<evidence type="ECO:0000313" key="3">
    <source>
        <dbReference type="Proteomes" id="UP000799771"/>
    </source>
</evidence>
<dbReference type="GeneID" id="54405653"/>
<protein>
    <submittedName>
        <fullName evidence="2">Uncharacterized protein</fullName>
    </submittedName>
</protein>